<dbReference type="InterPro" id="IPR011990">
    <property type="entry name" value="TPR-like_helical_dom_sf"/>
</dbReference>
<dbReference type="Pfam" id="PF13174">
    <property type="entry name" value="TPR_6"/>
    <property type="match status" value="1"/>
</dbReference>
<feature type="chain" id="PRO_5046258121" description="Outer membrane lipoprotein BamD-like domain-containing protein" evidence="5">
    <location>
        <begin position="21"/>
        <end position="1025"/>
    </location>
</feature>
<evidence type="ECO:0000256" key="5">
    <source>
        <dbReference type="SAM" id="SignalP"/>
    </source>
</evidence>
<feature type="repeat" description="TPR" evidence="3">
    <location>
        <begin position="871"/>
        <end position="904"/>
    </location>
</feature>
<keyword evidence="7" id="KW-1185">Reference proteome</keyword>
<comment type="caution">
    <text evidence="6">The sequence shown here is derived from an EMBL/GenBank/DDBJ whole genome shotgun (WGS) entry which is preliminary data.</text>
</comment>
<feature type="repeat" description="TPR" evidence="3">
    <location>
        <begin position="103"/>
        <end position="136"/>
    </location>
</feature>
<dbReference type="RefSeq" id="WP_188463219.1">
    <property type="nucleotide sequence ID" value="NZ_BAABHU010000006.1"/>
</dbReference>
<reference evidence="7" key="1">
    <citation type="journal article" date="2019" name="Int. J. Syst. Evol. Microbiol.">
        <title>The Global Catalogue of Microorganisms (GCM) 10K type strain sequencing project: providing services to taxonomists for standard genome sequencing and annotation.</title>
        <authorList>
            <consortium name="The Broad Institute Genomics Platform"/>
            <consortium name="The Broad Institute Genome Sequencing Center for Infectious Disease"/>
            <person name="Wu L."/>
            <person name="Ma J."/>
        </authorList>
    </citation>
    <scope>NUCLEOTIDE SEQUENCE [LARGE SCALE GENOMIC DNA]</scope>
    <source>
        <strain evidence="7">CGMCC 1.10832</strain>
    </source>
</reference>
<feature type="signal peptide" evidence="5">
    <location>
        <begin position="1"/>
        <end position="20"/>
    </location>
</feature>
<dbReference type="Proteomes" id="UP000636010">
    <property type="component" value="Unassembled WGS sequence"/>
</dbReference>
<evidence type="ECO:0000313" key="7">
    <source>
        <dbReference type="Proteomes" id="UP000636010"/>
    </source>
</evidence>
<dbReference type="EMBL" id="BMEC01000006">
    <property type="protein sequence ID" value="GGC35872.1"/>
    <property type="molecule type" value="Genomic_DNA"/>
</dbReference>
<keyword evidence="2 3" id="KW-0802">TPR repeat</keyword>
<evidence type="ECO:0000256" key="2">
    <source>
        <dbReference type="ARBA" id="ARBA00022803"/>
    </source>
</evidence>
<dbReference type="InterPro" id="IPR006597">
    <property type="entry name" value="Sel1-like"/>
</dbReference>
<dbReference type="PANTHER" id="PTHR45586">
    <property type="entry name" value="TPR REPEAT-CONTAINING PROTEIN PA4667"/>
    <property type="match status" value="1"/>
</dbReference>
<dbReference type="SMART" id="SM00671">
    <property type="entry name" value="SEL1"/>
    <property type="match status" value="5"/>
</dbReference>
<dbReference type="SMART" id="SM00028">
    <property type="entry name" value="TPR"/>
    <property type="match status" value="17"/>
</dbReference>
<feature type="compositionally biased region" description="Basic and acidic residues" evidence="4">
    <location>
        <begin position="993"/>
        <end position="1009"/>
    </location>
</feature>
<name>A0ABQ1M784_9BACT</name>
<accession>A0ABQ1M784</accession>
<proteinExistence type="predicted"/>
<keyword evidence="5" id="KW-0732">Signal</keyword>
<dbReference type="SUPFAM" id="SSF48452">
    <property type="entry name" value="TPR-like"/>
    <property type="match status" value="5"/>
</dbReference>
<dbReference type="Pfam" id="PF13176">
    <property type="entry name" value="TPR_7"/>
    <property type="match status" value="1"/>
</dbReference>
<dbReference type="Gene3D" id="1.25.40.10">
    <property type="entry name" value="Tetratricopeptide repeat domain"/>
    <property type="match status" value="9"/>
</dbReference>
<evidence type="ECO:0000256" key="3">
    <source>
        <dbReference type="PROSITE-ProRule" id="PRU00339"/>
    </source>
</evidence>
<evidence type="ECO:0000256" key="4">
    <source>
        <dbReference type="SAM" id="MobiDB-lite"/>
    </source>
</evidence>
<dbReference type="PROSITE" id="PS50005">
    <property type="entry name" value="TPR"/>
    <property type="match status" value="3"/>
</dbReference>
<organism evidence="6 7">
    <name type="scientific">Marivirga lumbricoides</name>
    <dbReference type="NCBI Taxonomy" id="1046115"/>
    <lineage>
        <taxon>Bacteria</taxon>
        <taxon>Pseudomonadati</taxon>
        <taxon>Bacteroidota</taxon>
        <taxon>Cytophagia</taxon>
        <taxon>Cytophagales</taxon>
        <taxon>Marivirgaceae</taxon>
        <taxon>Marivirga</taxon>
    </lineage>
</organism>
<evidence type="ECO:0008006" key="8">
    <source>
        <dbReference type="Google" id="ProtNLM"/>
    </source>
</evidence>
<gene>
    <name evidence="6" type="ORF">GCM10011506_21630</name>
</gene>
<dbReference type="InterPro" id="IPR051012">
    <property type="entry name" value="CellSynth/LPSAsmb/PSIAsmb"/>
</dbReference>
<evidence type="ECO:0000256" key="1">
    <source>
        <dbReference type="ARBA" id="ARBA00022737"/>
    </source>
</evidence>
<feature type="region of interest" description="Disordered" evidence="4">
    <location>
        <begin position="993"/>
        <end position="1025"/>
    </location>
</feature>
<dbReference type="InterPro" id="IPR019734">
    <property type="entry name" value="TPR_rpt"/>
</dbReference>
<evidence type="ECO:0000313" key="6">
    <source>
        <dbReference type="EMBL" id="GGC35872.1"/>
    </source>
</evidence>
<dbReference type="PANTHER" id="PTHR45586:SF1">
    <property type="entry name" value="LIPOPOLYSACCHARIDE ASSEMBLY PROTEIN B"/>
    <property type="match status" value="1"/>
</dbReference>
<feature type="repeat" description="TPR" evidence="3">
    <location>
        <begin position="465"/>
        <end position="498"/>
    </location>
</feature>
<sequence length="1025" mass="118274">MNHKILISLLLFCLPLSGFAQYAHVDQSADDLYNEGLNLFQSQQYNASQKLLEEYTYHPKRTALKAQNAEYFSALAAIYLFHADGEARIKNFVKNHPNNVYAEEAYFQLGNFYYREKNYPKAIQYYELVKESALKPKDKTDYQFKLAYSYFSRRAFTEALPYFNQLKRGNSSYQPAASYYAGYIAFEQEDYDQAVIDLKKASENESYKATTSTMIANIYYRQKKYDQVIDYAESIRNNLSGMASADLSLIIGDSYYFKKNYPEASEYFTDFRDKSKAKPEREILYRMAYAEYKQENTEEAISLFEQVGLVKDSLSQFSSYYLGKLYVEKDNTRYAINAFQQAKLLDFISGIKEESQYQLAKLYIKQNLFNDAITELKDFIAQYPRSNYATEATELLTQAYLNTNAYDVAIKFLESVPQKTLKLKEAYQKVAFYQGVIYFNQANFFMAVQFFEKSVAYPQNKKLTGQAYYWMGEAYSTGKKYEEAIKAYEKSLNNSTTSDDWYPGLQYGIAHAYYNDKQFKNALNYFNAYVKGGKSQPYYGDAIIRLADCYYVTKNYDLALSNYQTAINERSEKIDYAYFQKGVIHSILSQNEKANKNFDIILSEYKNSSYYDNALFQKAQVAFESGQYAEAVDGFSYLLKASQQTPLKPYALSKRAIAYFNLKKYDQAIQDYKNILDNYLTHPTANGALLGLQEIYGMQGTSGDIDQYLAAYKTANPNDKAVTAIEFDAAKSLYFNQSYDKAVAAFQSYLSEYPDNALSFEAKYYLADAYYRNQQNDKALTYFYEVVQENKTPFVKRSLQKIAELEYLNNNYENAGLYYNKVLQSADNNKDKYNAYSGLLQIAKAESKYSEMIKYADLILNEAPVNSNAVNEAYLNKGLAYYYQGDYKNAEEQFAKAVDNAKDANAAESKYMIALMQYTSKEYQKSLNTLFSLNNDFANYPEWLGKSFLLIADNYHAMGELFQAKATLNSIIENAKSVVLVKEAKLKLQKIEEEEKQQSLQNKREEDSIRAAQGEMILETDSTKN</sequence>
<protein>
    <recommendedName>
        <fullName evidence="8">Outer membrane lipoprotein BamD-like domain-containing protein</fullName>
    </recommendedName>
</protein>
<dbReference type="Pfam" id="PF13432">
    <property type="entry name" value="TPR_16"/>
    <property type="match status" value="5"/>
</dbReference>
<keyword evidence="1" id="KW-0677">Repeat</keyword>
<dbReference type="Pfam" id="PF13181">
    <property type="entry name" value="TPR_8"/>
    <property type="match status" value="1"/>
</dbReference>